<comment type="subcellular location">
    <subcellularLocation>
        <location evidence="2">Nucleus</location>
    </subcellularLocation>
</comment>
<keyword evidence="3" id="KW-0479">Metal-binding</keyword>
<dbReference type="OrthoDB" id="424465at2759"/>
<dbReference type="PANTHER" id="PTHR12480">
    <property type="entry name" value="ARGININE DEMETHYLASE AND LYSYL-HYDROXYLASE JMJD"/>
    <property type="match status" value="1"/>
</dbReference>
<dbReference type="PANTHER" id="PTHR12480:SF32">
    <property type="entry name" value="BIFUNCTIONAL ARGININE DEMETHYLASE AND LYSYL-HYDROXYLASE JMJD6"/>
    <property type="match status" value="1"/>
</dbReference>
<reference evidence="14" key="1">
    <citation type="submission" date="2021-02" db="EMBL/GenBank/DDBJ databases">
        <title>First Annotated Genome of the Yellow-green Alga Tribonema minus.</title>
        <authorList>
            <person name="Mahan K.M."/>
        </authorList>
    </citation>
    <scope>NUCLEOTIDE SEQUENCE</scope>
    <source>
        <strain evidence="14">UTEX B ZZ1240</strain>
    </source>
</reference>
<dbReference type="Gene3D" id="2.60.120.650">
    <property type="entry name" value="Cupin"/>
    <property type="match status" value="1"/>
</dbReference>
<protein>
    <submittedName>
        <fullName evidence="14">JMJD6 protein</fullName>
    </submittedName>
</protein>
<comment type="cofactor">
    <cofactor evidence="1">
        <name>Fe(2+)</name>
        <dbReference type="ChEBI" id="CHEBI:29033"/>
    </cofactor>
</comment>
<evidence type="ECO:0000256" key="11">
    <source>
        <dbReference type="ARBA" id="ARBA00038068"/>
    </source>
</evidence>
<feature type="region of interest" description="Disordered" evidence="12">
    <location>
        <begin position="1"/>
        <end position="51"/>
    </location>
</feature>
<dbReference type="SUPFAM" id="SSF51197">
    <property type="entry name" value="Clavaminate synthase-like"/>
    <property type="match status" value="1"/>
</dbReference>
<dbReference type="GO" id="GO:0005737">
    <property type="term" value="C:cytoplasm"/>
    <property type="evidence" value="ECO:0007669"/>
    <property type="project" value="TreeGrafter"/>
</dbReference>
<proteinExistence type="inferred from homology"/>
<keyword evidence="8" id="KW-0805">Transcription regulation</keyword>
<feature type="compositionally biased region" description="Basic and acidic residues" evidence="12">
    <location>
        <begin position="8"/>
        <end position="19"/>
    </location>
</feature>
<feature type="compositionally biased region" description="Basic residues" evidence="12">
    <location>
        <begin position="488"/>
        <end position="498"/>
    </location>
</feature>
<keyword evidence="9" id="KW-0804">Transcription</keyword>
<evidence type="ECO:0000313" key="14">
    <source>
        <dbReference type="EMBL" id="KAG5184302.1"/>
    </source>
</evidence>
<evidence type="ECO:0000256" key="3">
    <source>
        <dbReference type="ARBA" id="ARBA00022723"/>
    </source>
</evidence>
<dbReference type="GO" id="GO:0033749">
    <property type="term" value="F:histone H4R3 demethylase activity"/>
    <property type="evidence" value="ECO:0007669"/>
    <property type="project" value="TreeGrafter"/>
</dbReference>
<keyword evidence="15" id="KW-1185">Reference proteome</keyword>
<dbReference type="PROSITE" id="PS51184">
    <property type="entry name" value="JMJC"/>
    <property type="match status" value="1"/>
</dbReference>
<dbReference type="Pfam" id="PF02373">
    <property type="entry name" value="JmjC"/>
    <property type="match status" value="1"/>
</dbReference>
<evidence type="ECO:0000256" key="7">
    <source>
        <dbReference type="ARBA" id="ARBA00023004"/>
    </source>
</evidence>
<dbReference type="Gene3D" id="1.20.1280.270">
    <property type="match status" value="1"/>
</dbReference>
<evidence type="ECO:0000256" key="8">
    <source>
        <dbReference type="ARBA" id="ARBA00023015"/>
    </source>
</evidence>
<evidence type="ECO:0000256" key="12">
    <source>
        <dbReference type="SAM" id="MobiDB-lite"/>
    </source>
</evidence>
<dbReference type="AlphaFoldDB" id="A0A836CFU6"/>
<evidence type="ECO:0000256" key="1">
    <source>
        <dbReference type="ARBA" id="ARBA00001954"/>
    </source>
</evidence>
<evidence type="ECO:0000259" key="13">
    <source>
        <dbReference type="PROSITE" id="PS51184"/>
    </source>
</evidence>
<evidence type="ECO:0000256" key="5">
    <source>
        <dbReference type="ARBA" id="ARBA00022964"/>
    </source>
</evidence>
<dbReference type="InterPro" id="IPR050910">
    <property type="entry name" value="JMJD6_ArgDemeth/LysHydrox"/>
</dbReference>
<feature type="domain" description="JmjC" evidence="13">
    <location>
        <begin position="280"/>
        <end position="445"/>
    </location>
</feature>
<gene>
    <name evidence="14" type="ORF">JKP88DRAFT_354454</name>
</gene>
<dbReference type="GO" id="GO:0046872">
    <property type="term" value="F:metal ion binding"/>
    <property type="evidence" value="ECO:0007669"/>
    <property type="project" value="UniProtKB-KW"/>
</dbReference>
<comment type="similarity">
    <text evidence="11">Belongs to the JMJD6 family.</text>
</comment>
<dbReference type="GO" id="GO:0106140">
    <property type="term" value="F:P-TEFb complex binding"/>
    <property type="evidence" value="ECO:0007669"/>
    <property type="project" value="TreeGrafter"/>
</dbReference>
<dbReference type="EMBL" id="JAFCMP010000169">
    <property type="protein sequence ID" value="KAG5184302.1"/>
    <property type="molecule type" value="Genomic_DNA"/>
</dbReference>
<keyword evidence="5" id="KW-0223">Dioxygenase</keyword>
<evidence type="ECO:0000313" key="15">
    <source>
        <dbReference type="Proteomes" id="UP000664859"/>
    </source>
</evidence>
<accession>A0A836CFU6</accession>
<evidence type="ECO:0000256" key="6">
    <source>
        <dbReference type="ARBA" id="ARBA00023002"/>
    </source>
</evidence>
<sequence>MSGFAAAEQKHRERLRQQQEEQEQQQRSSSHKDHKLGISEEGDATGEDRPLWERRLATAKAEHRPKLKNWSCDAYGNWSRDGYGVPSRKAHAFDAFAAARIVDVHACDHAEVWAVQSASQRDGTQSVLCSLNANGRGVPRVPAAALSLQEFWDRFTSGIQPRVPAAALSLQEFWDRFEAPELPVIIQNVPRDENWGAAQEDAWSFERLDRVYGEVRMKCGEDDDGYSIKVRLKHFVNYVKNQQALSINTKFRLMHFSNYVKNQQDDSPLYIFDSHFDEHDVGKALLQEYRVPSYFPDDLFELVGERRRPPYRWFLVGPKRSGTCCHIDPLGTSAWNTVLVGRKRWVIFPPQMSRSLVKGKTVIRDKEDDEAINYFIEHLPRIRTLAARDTTIKMYEFIQYPGETVFIPGGWWHAVINLDDTVAVTQNFCSRVNFPKVWAKTRGDRKKMAVSWLKRLHVSYPHLAQLAEKMNKDDRFIMADERDDWNGKKNKKKKKSSSKKSSDKTRYKHGKRSGADHRDTSPTRRGSGSGSGGSGGARLSGGGGSGGSGSCTSKKRSKKHGHDDSGSGSSDGFTKKQKKGQ</sequence>
<feature type="compositionally biased region" description="Gly residues" evidence="12">
    <location>
        <begin position="527"/>
        <end position="549"/>
    </location>
</feature>
<keyword evidence="6" id="KW-0560">Oxidoreductase</keyword>
<keyword evidence="4" id="KW-0156">Chromatin regulator</keyword>
<keyword evidence="10" id="KW-0539">Nucleus</keyword>
<dbReference type="SMART" id="SM00558">
    <property type="entry name" value="JmjC"/>
    <property type="match status" value="1"/>
</dbReference>
<dbReference type="GO" id="GO:0005634">
    <property type="term" value="C:nucleus"/>
    <property type="evidence" value="ECO:0007669"/>
    <property type="project" value="UniProtKB-SubCell"/>
</dbReference>
<comment type="caution">
    <text evidence="14">The sequence shown here is derived from an EMBL/GenBank/DDBJ whole genome shotgun (WGS) entry which is preliminary data.</text>
</comment>
<name>A0A836CFU6_9STRA</name>
<evidence type="ECO:0000256" key="9">
    <source>
        <dbReference type="ARBA" id="ARBA00023163"/>
    </source>
</evidence>
<dbReference type="InterPro" id="IPR003347">
    <property type="entry name" value="JmjC_dom"/>
</dbReference>
<feature type="compositionally biased region" description="Basic and acidic residues" evidence="12">
    <location>
        <begin position="513"/>
        <end position="522"/>
    </location>
</feature>
<evidence type="ECO:0000256" key="4">
    <source>
        <dbReference type="ARBA" id="ARBA00022853"/>
    </source>
</evidence>
<keyword evidence="7" id="KW-0408">Iron</keyword>
<organism evidence="14 15">
    <name type="scientific">Tribonema minus</name>
    <dbReference type="NCBI Taxonomy" id="303371"/>
    <lineage>
        <taxon>Eukaryota</taxon>
        <taxon>Sar</taxon>
        <taxon>Stramenopiles</taxon>
        <taxon>Ochrophyta</taxon>
        <taxon>PX clade</taxon>
        <taxon>Xanthophyceae</taxon>
        <taxon>Tribonematales</taxon>
        <taxon>Tribonemataceae</taxon>
        <taxon>Tribonema</taxon>
    </lineage>
</organism>
<feature type="region of interest" description="Disordered" evidence="12">
    <location>
        <begin position="484"/>
        <end position="581"/>
    </location>
</feature>
<evidence type="ECO:0000256" key="10">
    <source>
        <dbReference type="ARBA" id="ARBA00023242"/>
    </source>
</evidence>
<evidence type="ECO:0000256" key="2">
    <source>
        <dbReference type="ARBA" id="ARBA00004123"/>
    </source>
</evidence>
<dbReference type="Proteomes" id="UP000664859">
    <property type="component" value="Unassembled WGS sequence"/>
</dbReference>